<dbReference type="Gene3D" id="3.20.20.10">
    <property type="entry name" value="Alanine racemase"/>
    <property type="match status" value="1"/>
</dbReference>
<reference evidence="2" key="1">
    <citation type="submission" date="2024-07" db="EMBL/GenBank/DDBJ databases">
        <authorList>
            <person name="Yu S.T."/>
        </authorList>
    </citation>
    <scope>NUCLEOTIDE SEQUENCE</scope>
    <source>
        <strain evidence="2">R11</strain>
    </source>
</reference>
<evidence type="ECO:0000259" key="1">
    <source>
        <dbReference type="Pfam" id="PF01168"/>
    </source>
</evidence>
<dbReference type="RefSeq" id="WP_369269295.1">
    <property type="nucleotide sequence ID" value="NZ_CP163432.1"/>
</dbReference>
<dbReference type="SUPFAM" id="SSF51419">
    <property type="entry name" value="PLP-binding barrel"/>
    <property type="match status" value="1"/>
</dbReference>
<accession>A0AB39MUE3</accession>
<keyword evidence="2" id="KW-0413">Isomerase</keyword>
<feature type="domain" description="Alanine racemase N-terminal" evidence="1">
    <location>
        <begin position="15"/>
        <end position="218"/>
    </location>
</feature>
<dbReference type="InterPro" id="IPR001608">
    <property type="entry name" value="Ala_racemase_N"/>
</dbReference>
<evidence type="ECO:0000313" key="2">
    <source>
        <dbReference type="EMBL" id="XDQ08847.1"/>
    </source>
</evidence>
<dbReference type="GO" id="GO:0036088">
    <property type="term" value="P:D-serine catabolic process"/>
    <property type="evidence" value="ECO:0007669"/>
    <property type="project" value="TreeGrafter"/>
</dbReference>
<organism evidence="2">
    <name type="scientific">Streptomyces sp. R11</name>
    <dbReference type="NCBI Taxonomy" id="3238625"/>
    <lineage>
        <taxon>Bacteria</taxon>
        <taxon>Bacillati</taxon>
        <taxon>Actinomycetota</taxon>
        <taxon>Actinomycetes</taxon>
        <taxon>Kitasatosporales</taxon>
        <taxon>Streptomycetaceae</taxon>
        <taxon>Streptomyces</taxon>
    </lineage>
</organism>
<dbReference type="InterPro" id="IPR029066">
    <property type="entry name" value="PLP-binding_barrel"/>
</dbReference>
<dbReference type="EC" id="5.1.1.1" evidence="2"/>
<dbReference type="Pfam" id="PF01168">
    <property type="entry name" value="Ala_racemase_N"/>
    <property type="match status" value="1"/>
</dbReference>
<proteinExistence type="predicted"/>
<dbReference type="PANTHER" id="PTHR28004">
    <property type="entry name" value="ZGC:162816-RELATED"/>
    <property type="match status" value="1"/>
</dbReference>
<dbReference type="EMBL" id="CP163432">
    <property type="protein sequence ID" value="XDQ08847.1"/>
    <property type="molecule type" value="Genomic_DNA"/>
</dbReference>
<dbReference type="GO" id="GO:0008784">
    <property type="term" value="F:alanine racemase activity"/>
    <property type="evidence" value="ECO:0007669"/>
    <property type="project" value="UniProtKB-EC"/>
</dbReference>
<gene>
    <name evidence="2" type="ORF">AB5J55_03910</name>
</gene>
<dbReference type="PANTHER" id="PTHR28004:SF2">
    <property type="entry name" value="D-SERINE DEHYDRATASE"/>
    <property type="match status" value="1"/>
</dbReference>
<name>A0AB39MUE3_9ACTN</name>
<dbReference type="AlphaFoldDB" id="A0AB39MUE3"/>
<dbReference type="GO" id="GO:0008721">
    <property type="term" value="F:D-serine ammonia-lyase activity"/>
    <property type="evidence" value="ECO:0007669"/>
    <property type="project" value="TreeGrafter"/>
</dbReference>
<sequence length="346" mass="36507">MTDEQPADSPVRVLIDLARVDRNLRRLHARAAARGVRVRAHVKGHRTAELALRQQAAGAVGIAVTQLAQARQYVAAGIDDVVIAHPWPEPWRWRETAELARHCRVSAHVDSEAAVQGLADAAAELGVTVGIRVQLGTGLDATATPDGRLLALARAAAARPSLRLDGVTAYQALLSAEDAKDAAAIGRSTAAHCLRIAALMREAGLPCPGVAVGGTPTADGALAEPGVTEICSGAYALQDGGMLAIGACAPEDVAVTVVATDQEAADRVLDQHPYPWQTTLDHQRLASTAPPGARLSPPHICALTPQVRTVTVYEHDEKRRIGIWQVLNTQDTPPERPTNQGRTKGS</sequence>
<dbReference type="InterPro" id="IPR051466">
    <property type="entry name" value="D-amino_acid_metab_enzyme"/>
</dbReference>
<protein>
    <submittedName>
        <fullName evidence="2">Alanine racemase</fullName>
        <ecNumber evidence="2">5.1.1.1</ecNumber>
    </submittedName>
</protein>